<keyword evidence="11" id="KW-1185">Reference proteome</keyword>
<keyword evidence="1 6" id="KW-0645">Protease</keyword>
<accession>A0A0S4KS00</accession>
<dbReference type="CDD" id="cd07331">
    <property type="entry name" value="M48C_Oma1_like"/>
    <property type="match status" value="1"/>
</dbReference>
<dbReference type="EMBL" id="LN885086">
    <property type="protein sequence ID" value="CUQ65083.1"/>
    <property type="molecule type" value="Genomic_DNA"/>
</dbReference>
<evidence type="ECO:0000256" key="3">
    <source>
        <dbReference type="ARBA" id="ARBA00022801"/>
    </source>
</evidence>
<dbReference type="InterPro" id="IPR051156">
    <property type="entry name" value="Mito/Outer_Membr_Metalloprot"/>
</dbReference>
<dbReference type="GO" id="GO:0016020">
    <property type="term" value="C:membrane"/>
    <property type="evidence" value="ECO:0007669"/>
    <property type="project" value="TreeGrafter"/>
</dbReference>
<evidence type="ECO:0000256" key="1">
    <source>
        <dbReference type="ARBA" id="ARBA00022670"/>
    </source>
</evidence>
<protein>
    <submittedName>
        <fullName evidence="10">Putative Peptidase M48, Ste24p</fullName>
        <ecNumber evidence="10">3.4.24.-</ecNumber>
    </submittedName>
</protein>
<dbReference type="Gene3D" id="3.30.2010.10">
    <property type="entry name" value="Metalloproteases ('zincins'), catalytic domain"/>
    <property type="match status" value="1"/>
</dbReference>
<dbReference type="GO" id="GO:0004222">
    <property type="term" value="F:metalloendopeptidase activity"/>
    <property type="evidence" value="ECO:0007669"/>
    <property type="project" value="InterPro"/>
</dbReference>
<evidence type="ECO:0000256" key="8">
    <source>
        <dbReference type="SAM" id="Phobius"/>
    </source>
</evidence>
<comment type="similarity">
    <text evidence="6">Belongs to the peptidase M48 family.</text>
</comment>
<feature type="region of interest" description="Disordered" evidence="7">
    <location>
        <begin position="1"/>
        <end position="22"/>
    </location>
</feature>
<dbReference type="PANTHER" id="PTHR22726:SF24">
    <property type="entry name" value="M48 FAMILY METALLOPEPTIDASE"/>
    <property type="match status" value="1"/>
</dbReference>
<keyword evidence="5 6" id="KW-0482">Metalloprotease</keyword>
<evidence type="ECO:0000313" key="11">
    <source>
        <dbReference type="Proteomes" id="UP000066284"/>
    </source>
</evidence>
<dbReference type="GO" id="GO:0046872">
    <property type="term" value="F:metal ion binding"/>
    <property type="evidence" value="ECO:0007669"/>
    <property type="project" value="UniProtKB-KW"/>
</dbReference>
<keyword evidence="8" id="KW-1133">Transmembrane helix</keyword>
<proteinExistence type="inferred from homology"/>
<keyword evidence="2" id="KW-0479">Metal-binding</keyword>
<organism evidence="10 11">
    <name type="scientific">Candidatus Nitrospira inopinata</name>
    <dbReference type="NCBI Taxonomy" id="1715989"/>
    <lineage>
        <taxon>Bacteria</taxon>
        <taxon>Pseudomonadati</taxon>
        <taxon>Nitrospirota</taxon>
        <taxon>Nitrospiria</taxon>
        <taxon>Nitrospirales</taxon>
        <taxon>Nitrospiraceae</taxon>
        <taxon>Nitrospira</taxon>
    </lineage>
</organism>
<dbReference type="AlphaFoldDB" id="A0A0S4KS00"/>
<dbReference type="PANTHER" id="PTHR22726">
    <property type="entry name" value="METALLOENDOPEPTIDASE OMA1"/>
    <property type="match status" value="1"/>
</dbReference>
<gene>
    <name evidence="10" type="ORF">NITINOP_0107</name>
</gene>
<evidence type="ECO:0000256" key="6">
    <source>
        <dbReference type="RuleBase" id="RU003983"/>
    </source>
</evidence>
<keyword evidence="4 6" id="KW-0862">Zinc</keyword>
<keyword evidence="8" id="KW-0812">Transmembrane</keyword>
<evidence type="ECO:0000259" key="9">
    <source>
        <dbReference type="Pfam" id="PF01435"/>
    </source>
</evidence>
<keyword evidence="3 6" id="KW-0378">Hydrolase</keyword>
<dbReference type="Proteomes" id="UP000066284">
    <property type="component" value="Chromosome 1"/>
</dbReference>
<dbReference type="InterPro" id="IPR001915">
    <property type="entry name" value="Peptidase_M48"/>
</dbReference>
<keyword evidence="8" id="KW-0472">Membrane</keyword>
<evidence type="ECO:0000256" key="7">
    <source>
        <dbReference type="SAM" id="MobiDB-lite"/>
    </source>
</evidence>
<dbReference type="GO" id="GO:0051603">
    <property type="term" value="P:proteolysis involved in protein catabolic process"/>
    <property type="evidence" value="ECO:0007669"/>
    <property type="project" value="TreeGrafter"/>
</dbReference>
<evidence type="ECO:0000256" key="2">
    <source>
        <dbReference type="ARBA" id="ARBA00022723"/>
    </source>
</evidence>
<evidence type="ECO:0000256" key="5">
    <source>
        <dbReference type="ARBA" id="ARBA00023049"/>
    </source>
</evidence>
<reference evidence="11" key="1">
    <citation type="submission" date="2015-09" db="EMBL/GenBank/DDBJ databases">
        <authorList>
            <person name="Daims H."/>
        </authorList>
    </citation>
    <scope>NUCLEOTIDE SEQUENCE [LARGE SCALE GENOMIC DNA]</scope>
</reference>
<evidence type="ECO:0000256" key="4">
    <source>
        <dbReference type="ARBA" id="ARBA00022833"/>
    </source>
</evidence>
<name>A0A0S4KS00_9BACT</name>
<dbReference type="Pfam" id="PF01435">
    <property type="entry name" value="Peptidase_M48"/>
    <property type="match status" value="1"/>
</dbReference>
<feature type="transmembrane region" description="Helical" evidence="8">
    <location>
        <begin position="30"/>
        <end position="49"/>
    </location>
</feature>
<dbReference type="EC" id="3.4.24.-" evidence="10"/>
<feature type="domain" description="Peptidase M48" evidence="9">
    <location>
        <begin position="100"/>
        <end position="288"/>
    </location>
</feature>
<dbReference type="KEGG" id="nio:NITINOP_0107"/>
<comment type="cofactor">
    <cofactor evidence="6">
        <name>Zn(2+)</name>
        <dbReference type="ChEBI" id="CHEBI:29105"/>
    </cofactor>
    <text evidence="6">Binds 1 zinc ion per subunit.</text>
</comment>
<dbReference type="STRING" id="1715989.NITINOP_0107"/>
<evidence type="ECO:0000313" key="10">
    <source>
        <dbReference type="EMBL" id="CUQ65083.1"/>
    </source>
</evidence>
<sequence>MTVKSRKSPAVTSERRVGGGRDAMQGCRDVMRFVGTAVLLLMGGMTVAGCETNPYTGRSQLLMTSISQEMQLGEQAYAQVKSDPNIRLARDPREVEPVKRVAARIIEAAKRSKYAEMAKQFEWEVTVIKDDRTANAFALPGGKIAVYTGIFPVARTEAGLAAVMGHEVIHALARHGAERMSQGQLTNAALQVAGAAIGASGGNPLLGQATMAALGLGAQVGVLLPFSRKHESEADYVGILLAADAGYDPRESVGLWERMAELSSGGGPAEFLSTHPSHGTRIEQLKAWMPEAMAIYQKRTPAPNGLLPPVGNQ</sequence>